<feature type="region of interest" description="Disordered" evidence="1">
    <location>
        <begin position="389"/>
        <end position="425"/>
    </location>
</feature>
<organism evidence="2 3">
    <name type="scientific">Cellulomonas xylanilytica</name>
    <dbReference type="NCBI Taxonomy" id="233583"/>
    <lineage>
        <taxon>Bacteria</taxon>
        <taxon>Bacillati</taxon>
        <taxon>Actinomycetota</taxon>
        <taxon>Actinomycetes</taxon>
        <taxon>Micrococcales</taxon>
        <taxon>Cellulomonadaceae</taxon>
        <taxon>Cellulomonas</taxon>
    </lineage>
</organism>
<reference evidence="2 3" key="1">
    <citation type="submission" date="2019-07" db="EMBL/GenBank/DDBJ databases">
        <title>Whole genome shotgun sequence of Cellulomonas xylanilytica NBRC 101102.</title>
        <authorList>
            <person name="Hosoyama A."/>
            <person name="Uohara A."/>
            <person name="Ohji S."/>
            <person name="Ichikawa N."/>
        </authorList>
    </citation>
    <scope>NUCLEOTIDE SEQUENCE [LARGE SCALE GENOMIC DNA]</scope>
    <source>
        <strain evidence="2 3">NBRC 101102</strain>
    </source>
</reference>
<name>A0A510V933_9CELL</name>
<feature type="region of interest" description="Disordered" evidence="1">
    <location>
        <begin position="207"/>
        <end position="346"/>
    </location>
</feature>
<dbReference type="AlphaFoldDB" id="A0A510V933"/>
<dbReference type="EMBL" id="BJUB01000009">
    <property type="protein sequence ID" value="GEK22481.1"/>
    <property type="molecule type" value="Genomic_DNA"/>
</dbReference>
<proteinExistence type="predicted"/>
<feature type="compositionally biased region" description="Pro residues" evidence="1">
    <location>
        <begin position="396"/>
        <end position="424"/>
    </location>
</feature>
<feature type="compositionally biased region" description="Low complexity" evidence="1">
    <location>
        <begin position="295"/>
        <end position="307"/>
    </location>
</feature>
<feature type="compositionally biased region" description="Low complexity" evidence="1">
    <location>
        <begin position="325"/>
        <end position="346"/>
    </location>
</feature>
<keyword evidence="3" id="KW-1185">Reference proteome</keyword>
<evidence type="ECO:0000313" key="2">
    <source>
        <dbReference type="EMBL" id="GEK22481.1"/>
    </source>
</evidence>
<protein>
    <recommendedName>
        <fullName evidence="4">DUF3806 domain-containing protein</fullName>
    </recommendedName>
</protein>
<evidence type="ECO:0000256" key="1">
    <source>
        <dbReference type="SAM" id="MobiDB-lite"/>
    </source>
</evidence>
<accession>A0A510V933</accession>
<comment type="caution">
    <text evidence="2">The sequence shown here is derived from an EMBL/GenBank/DDBJ whole genome shotgun (WGS) entry which is preliminary data.</text>
</comment>
<sequence length="553" mass="55069">MAVGGWRSSGTCDGSDPPARLTGAPRPRREQPATAIRWNRAGHPQDELAAGRSARMTDLRPTLSLPASGAHGSTPPGVRNLTADELGHLDRARTYLRGSGADLSDAQAVGALLHATRTRWAAEPGAPVPESMVMALGVGVGDLVVARVPGSRWALRTAGPAPTPAVVSLSGEDAALPLADVAARWRTGCTPTWVAEYVAAAAAHLASPAGHEVPTPRRPTPQVQDSEPREPAATATNPTPVVLPSRAPAPAPDAASAPLPARGSAPATDGGPSALPARGSAPATEGGSSPLPVRGSASAAGDLSSALPARRATAAPDGSSSALPARAPQAGESAAAAGLPSRPAAGSGPAGYFATAGGAFPTPHVVAPAPGAPSPGPGRPVHTSLASAFSRTPAAAPAPAPAPVPAPAPPTYRTPAELPQPPSPAAQDIALGVLEQALEAALASDGVPAPFGVVDGSPTHDHQPRRFDGDPARALQEARAWVRGTGGTRAAVAWFGQLSGDEGAAVFVEASDAGAPSLVVAHRYSALSYDEGRTRPARAVGGPLVLDQGVPLL</sequence>
<evidence type="ECO:0008006" key="4">
    <source>
        <dbReference type="Google" id="ProtNLM"/>
    </source>
</evidence>
<gene>
    <name evidence="2" type="ORF">CXY01_30010</name>
</gene>
<feature type="region of interest" description="Disordered" evidence="1">
    <location>
        <begin position="365"/>
        <end position="384"/>
    </location>
</feature>
<feature type="compositionally biased region" description="Low complexity" evidence="1">
    <location>
        <begin position="243"/>
        <end position="262"/>
    </location>
</feature>
<feature type="region of interest" description="Disordered" evidence="1">
    <location>
        <begin position="1"/>
        <end position="45"/>
    </location>
</feature>
<evidence type="ECO:0000313" key="3">
    <source>
        <dbReference type="Proteomes" id="UP000321118"/>
    </source>
</evidence>
<dbReference type="Proteomes" id="UP000321118">
    <property type="component" value="Unassembled WGS sequence"/>
</dbReference>